<evidence type="ECO:0000259" key="1">
    <source>
        <dbReference type="PROSITE" id="PS51819"/>
    </source>
</evidence>
<dbReference type="CDD" id="cd07247">
    <property type="entry name" value="SgaA_N_like"/>
    <property type="match status" value="2"/>
</dbReference>
<dbReference type="Pfam" id="PF18029">
    <property type="entry name" value="Glyoxalase_6"/>
    <property type="match status" value="1"/>
</dbReference>
<dbReference type="SUPFAM" id="SSF54593">
    <property type="entry name" value="Glyoxalase/Bleomycin resistance protein/Dihydroxybiphenyl dioxygenase"/>
    <property type="match status" value="2"/>
</dbReference>
<dbReference type="AlphaFoldDB" id="A0A7Y4JMZ6"/>
<name>A0A7Y4JMZ6_9BACT</name>
<dbReference type="Proteomes" id="UP000528460">
    <property type="component" value="Unassembled WGS sequence"/>
</dbReference>
<dbReference type="InterPro" id="IPR041581">
    <property type="entry name" value="Glyoxalase_6"/>
</dbReference>
<organism evidence="2 3">
    <name type="scientific">Corallococcus exercitus</name>
    <dbReference type="NCBI Taxonomy" id="2316736"/>
    <lineage>
        <taxon>Bacteria</taxon>
        <taxon>Pseudomonadati</taxon>
        <taxon>Myxococcota</taxon>
        <taxon>Myxococcia</taxon>
        <taxon>Myxococcales</taxon>
        <taxon>Cystobacterineae</taxon>
        <taxon>Myxococcaceae</taxon>
        <taxon>Corallococcus</taxon>
    </lineage>
</organism>
<reference evidence="2 3" key="1">
    <citation type="submission" date="2020-05" db="EMBL/GenBank/DDBJ databases">
        <authorList>
            <person name="Whitworth D."/>
        </authorList>
    </citation>
    <scope>NUCLEOTIDE SEQUENCE [LARGE SCALE GENOMIC DNA]</scope>
    <source>
        <strain evidence="2 3">CA046A</strain>
    </source>
</reference>
<dbReference type="InterPro" id="IPR004360">
    <property type="entry name" value="Glyas_Fos-R_dOase_dom"/>
</dbReference>
<dbReference type="PANTHER" id="PTHR33993">
    <property type="entry name" value="GLYOXALASE-RELATED"/>
    <property type="match status" value="1"/>
</dbReference>
<dbReference type="PANTHER" id="PTHR33993:SF14">
    <property type="entry name" value="GB|AAF24581.1"/>
    <property type="match status" value="1"/>
</dbReference>
<evidence type="ECO:0000313" key="2">
    <source>
        <dbReference type="EMBL" id="NOK07999.1"/>
    </source>
</evidence>
<dbReference type="InterPro" id="IPR037523">
    <property type="entry name" value="VOC_core"/>
</dbReference>
<dbReference type="Gene3D" id="3.10.180.10">
    <property type="entry name" value="2,3-Dihydroxybiphenyl 1,2-Dioxygenase, domain 1"/>
    <property type="match status" value="2"/>
</dbReference>
<sequence>MSAGSFIWYELMTHDPDAAARFYGAVVGWKISDAPAPMPNGADYRMIMRGDGGSAGGVLRLSQDMLRNGAQPCWLGYLHVADVNASIQAMVADGARVVMPGMDLPVGRIAMVADPMGTPFYVMTPIPPPGKPDAKSDVFDVKEPQRIRWNELASPDLARARTFYAKHFHFQFNDVMPMGPMGDYCFIDHDGVRLGAIMQKPAGSPGPTGTWLFYFGVPSVAAAQRAITANGGKVLQGPHEVPGGEWTLAATDPAGAAFGVVGPKGE</sequence>
<feature type="domain" description="VOC" evidence="1">
    <location>
        <begin position="146"/>
        <end position="263"/>
    </location>
</feature>
<evidence type="ECO:0000313" key="3">
    <source>
        <dbReference type="Proteomes" id="UP000528460"/>
    </source>
</evidence>
<dbReference type="EMBL" id="JABFJW010000013">
    <property type="protein sequence ID" value="NOK07999.1"/>
    <property type="molecule type" value="Genomic_DNA"/>
</dbReference>
<proteinExistence type="predicted"/>
<comment type="caution">
    <text evidence="2">The sequence shown here is derived from an EMBL/GenBank/DDBJ whole genome shotgun (WGS) entry which is preliminary data.</text>
</comment>
<dbReference type="PROSITE" id="PS51819">
    <property type="entry name" value="VOC"/>
    <property type="match status" value="2"/>
</dbReference>
<feature type="domain" description="VOC" evidence="1">
    <location>
        <begin position="5"/>
        <end position="125"/>
    </location>
</feature>
<dbReference type="InterPro" id="IPR029068">
    <property type="entry name" value="Glyas_Bleomycin-R_OHBP_Dase"/>
</dbReference>
<protein>
    <submittedName>
        <fullName evidence="2">VOC family protein</fullName>
    </submittedName>
</protein>
<gene>
    <name evidence="2" type="ORF">HNS30_02955</name>
</gene>
<dbReference type="Pfam" id="PF00903">
    <property type="entry name" value="Glyoxalase"/>
    <property type="match status" value="1"/>
</dbReference>
<accession>A0A7Y4JMZ6</accession>
<dbReference type="InterPro" id="IPR052164">
    <property type="entry name" value="Anthracycline_SecMetBiosynth"/>
</dbReference>